<reference evidence="2 3" key="1">
    <citation type="submission" date="2012-08" db="EMBL/GenBank/DDBJ databases">
        <title>Oryza genome evolution.</title>
        <authorList>
            <person name="Wing R.A."/>
        </authorList>
    </citation>
    <scope>NUCLEOTIDE SEQUENCE</scope>
</reference>
<dbReference type="EnsemblPlants" id="LPERR11G17680.1">
    <property type="protein sequence ID" value="LPERR11G17680.1"/>
    <property type="gene ID" value="LPERR11G17680"/>
</dbReference>
<organism evidence="2 3">
    <name type="scientific">Leersia perrieri</name>
    <dbReference type="NCBI Taxonomy" id="77586"/>
    <lineage>
        <taxon>Eukaryota</taxon>
        <taxon>Viridiplantae</taxon>
        <taxon>Streptophyta</taxon>
        <taxon>Embryophyta</taxon>
        <taxon>Tracheophyta</taxon>
        <taxon>Spermatophyta</taxon>
        <taxon>Magnoliopsida</taxon>
        <taxon>Liliopsida</taxon>
        <taxon>Poales</taxon>
        <taxon>Poaceae</taxon>
        <taxon>BOP clade</taxon>
        <taxon>Oryzoideae</taxon>
        <taxon>Oryzeae</taxon>
        <taxon>Oryzinae</taxon>
        <taxon>Leersia</taxon>
    </lineage>
</organism>
<protein>
    <submittedName>
        <fullName evidence="2">Uncharacterized protein</fullName>
    </submittedName>
</protein>
<evidence type="ECO:0000313" key="3">
    <source>
        <dbReference type="Proteomes" id="UP000032180"/>
    </source>
</evidence>
<keyword evidence="3" id="KW-1185">Reference proteome</keyword>
<name>A0A0D9XUQ5_9ORYZ</name>
<dbReference type="STRING" id="77586.A0A0D9XUQ5"/>
<feature type="region of interest" description="Disordered" evidence="1">
    <location>
        <begin position="132"/>
        <end position="154"/>
    </location>
</feature>
<sequence>MESWAPNNMVSDPLIHGNLSTGKAWEGTGDLSGGLRLGCGIPPGDAHNLFDELSSRYGVSEEDVLCVMNEERLSTDEAIYLLLAEFKLMEAHRRFDEKLDRLLEMFGAKEAKNEAYENKEGELYPDIRMTTTDFKSTSSSSPQPLLLQCSPTVR</sequence>
<proteinExistence type="predicted"/>
<reference evidence="2" key="3">
    <citation type="submission" date="2015-04" db="UniProtKB">
        <authorList>
            <consortium name="EnsemblPlants"/>
        </authorList>
    </citation>
    <scope>IDENTIFICATION</scope>
</reference>
<accession>A0A0D9XUQ5</accession>
<dbReference type="Proteomes" id="UP000032180">
    <property type="component" value="Chromosome 11"/>
</dbReference>
<reference evidence="3" key="2">
    <citation type="submission" date="2013-12" db="EMBL/GenBank/DDBJ databases">
        <authorList>
            <person name="Yu Y."/>
            <person name="Lee S."/>
            <person name="de Baynast K."/>
            <person name="Wissotski M."/>
            <person name="Liu L."/>
            <person name="Talag J."/>
            <person name="Goicoechea J."/>
            <person name="Angelova A."/>
            <person name="Jetty R."/>
            <person name="Kudrna D."/>
            <person name="Golser W."/>
            <person name="Rivera L."/>
            <person name="Zhang J."/>
            <person name="Wing R."/>
        </authorList>
    </citation>
    <scope>NUCLEOTIDE SEQUENCE</scope>
</reference>
<dbReference type="AlphaFoldDB" id="A0A0D9XUQ5"/>
<evidence type="ECO:0000313" key="2">
    <source>
        <dbReference type="EnsemblPlants" id="LPERR11G17680.1"/>
    </source>
</evidence>
<feature type="compositionally biased region" description="Low complexity" evidence="1">
    <location>
        <begin position="136"/>
        <end position="154"/>
    </location>
</feature>
<evidence type="ECO:0000256" key="1">
    <source>
        <dbReference type="SAM" id="MobiDB-lite"/>
    </source>
</evidence>
<dbReference type="HOGENOM" id="CLU_1706818_0_0_1"/>
<dbReference type="Gramene" id="LPERR11G17680.1">
    <property type="protein sequence ID" value="LPERR11G17680.1"/>
    <property type="gene ID" value="LPERR11G17680"/>
</dbReference>